<reference evidence="3 4" key="1">
    <citation type="submission" date="2016-07" db="EMBL/GenBank/DDBJ databases">
        <title>Pervasive Adenine N6-methylation of Active Genes in Fungi.</title>
        <authorList>
            <consortium name="DOE Joint Genome Institute"/>
            <person name="Mondo S.J."/>
            <person name="Dannebaum R.O."/>
            <person name="Kuo R.C."/>
            <person name="Labutti K."/>
            <person name="Haridas S."/>
            <person name="Kuo A."/>
            <person name="Salamov A."/>
            <person name="Ahrendt S.R."/>
            <person name="Lipzen A."/>
            <person name="Sullivan W."/>
            <person name="Andreopoulos W.B."/>
            <person name="Clum A."/>
            <person name="Lindquist E."/>
            <person name="Daum C."/>
            <person name="Ramamoorthy G.K."/>
            <person name="Gryganskyi A."/>
            <person name="Culley D."/>
            <person name="Magnuson J.K."/>
            <person name="James T.Y."/>
            <person name="O'Malley M.A."/>
            <person name="Stajich J.E."/>
            <person name="Spatafora J.W."/>
            <person name="Visel A."/>
            <person name="Grigoriev I.V."/>
        </authorList>
    </citation>
    <scope>NUCLEOTIDE SEQUENCE [LARGE SCALE GENOMIC DNA]</scope>
    <source>
        <strain evidence="3 4">NRRL 3301</strain>
    </source>
</reference>
<evidence type="ECO:0000313" key="4">
    <source>
        <dbReference type="Proteomes" id="UP000242146"/>
    </source>
</evidence>
<dbReference type="GO" id="GO:0055037">
    <property type="term" value="C:recycling endosome"/>
    <property type="evidence" value="ECO:0007669"/>
    <property type="project" value="TreeGrafter"/>
</dbReference>
<name>A0A1X2GVL2_9FUNG</name>
<protein>
    <submittedName>
        <fullName evidence="3">DUF1630-domain-containing protein</fullName>
    </submittedName>
</protein>
<evidence type="ECO:0000259" key="2">
    <source>
        <dbReference type="PROSITE" id="PS50211"/>
    </source>
</evidence>
<dbReference type="InterPro" id="IPR037516">
    <property type="entry name" value="Tripartite_DENN"/>
</dbReference>
<gene>
    <name evidence="3" type="ORF">DM01DRAFT_86618</name>
</gene>
<sequence length="521" mass="59223">MDLSVTEQKNICFSAFPDSNVFEVGDQVFSTRLRASNSLFAASGPTTSAGFLYSYVFFRQKKDPTIRRGYFQKSLVLLSQHPFVGLFSRVIAALGPSFFDVGQPMLESAVMNIAHWGTPRYDGAVMDLPFLGHLLQVELPQSRKPQLLETTGFDMNRMQPDLQIMASVPVGGLYFHFKDIFKDLWLLWELILLGEPIIVMAPDPGICSEAVVSLVDLINPIPYCGDFRPYFTIQDADFKNFVTKNQPSTNLVLGVTNPYFNTAIGHWPHVVRVGRQQLRKPDGTLMMTHASHLKNHKHRGSKSNLGNKTNVLYDFIQGVTSKRKGVVQKDKELLRMLTEATVRGHPPDWLLNNILRRHFVDLTEKFLVPLNRYFRTLIPNVAPSNVRQSSSPPQLRPFQTDQFMKSLKENGTPLLFKSTFKTRTAATDPAKELYSQFLKCGHFATWLQQSITTTQQHLDRKYLDHLCQWQPGTRIAENLIKIIRDILDESTSSWANLTSMLTTQQRQKLEALLSSPSYHST</sequence>
<evidence type="ECO:0000313" key="3">
    <source>
        <dbReference type="EMBL" id="ORX62074.1"/>
    </source>
</evidence>
<dbReference type="PANTHER" id="PTHR13677">
    <property type="entry name" value="LD41638P"/>
    <property type="match status" value="1"/>
</dbReference>
<comment type="similarity">
    <text evidence="1">Belongs to the DENND6 family.</text>
</comment>
<proteinExistence type="inferred from homology"/>
<feature type="domain" description="UDENN" evidence="2">
    <location>
        <begin position="1"/>
        <end position="448"/>
    </location>
</feature>
<dbReference type="Proteomes" id="UP000242146">
    <property type="component" value="Unassembled WGS sequence"/>
</dbReference>
<dbReference type="EMBL" id="MCGT01000002">
    <property type="protein sequence ID" value="ORX62074.1"/>
    <property type="molecule type" value="Genomic_DNA"/>
</dbReference>
<dbReference type="AlphaFoldDB" id="A0A1X2GVL2"/>
<dbReference type="InterPro" id="IPR024224">
    <property type="entry name" value="DENND6"/>
</dbReference>
<dbReference type="OrthoDB" id="10265409at2759"/>
<dbReference type="PROSITE" id="PS50211">
    <property type="entry name" value="DENN"/>
    <property type="match status" value="1"/>
</dbReference>
<dbReference type="PANTHER" id="PTHR13677:SF0">
    <property type="entry name" value="LD41638P"/>
    <property type="match status" value="1"/>
</dbReference>
<organism evidence="3 4">
    <name type="scientific">Hesseltinella vesiculosa</name>
    <dbReference type="NCBI Taxonomy" id="101127"/>
    <lineage>
        <taxon>Eukaryota</taxon>
        <taxon>Fungi</taxon>
        <taxon>Fungi incertae sedis</taxon>
        <taxon>Mucoromycota</taxon>
        <taxon>Mucoromycotina</taxon>
        <taxon>Mucoromycetes</taxon>
        <taxon>Mucorales</taxon>
        <taxon>Cunninghamellaceae</taxon>
        <taxon>Hesseltinella</taxon>
    </lineage>
</organism>
<evidence type="ECO:0000256" key="1">
    <source>
        <dbReference type="ARBA" id="ARBA00007159"/>
    </source>
</evidence>
<comment type="caution">
    <text evidence="3">The sequence shown here is derived from an EMBL/GenBank/DDBJ whole genome shotgun (WGS) entry which is preliminary data.</text>
</comment>
<dbReference type="GO" id="GO:0005085">
    <property type="term" value="F:guanyl-nucleotide exchange factor activity"/>
    <property type="evidence" value="ECO:0007669"/>
    <property type="project" value="InterPro"/>
</dbReference>
<accession>A0A1X2GVL2</accession>
<dbReference type="STRING" id="101127.A0A1X2GVL2"/>
<keyword evidence="4" id="KW-1185">Reference proteome</keyword>